<reference evidence="11 12" key="1">
    <citation type="journal article" date="2011" name="J. Bacteriol.">
        <title>Genome sequence of Brevibacillus laterosporus LMG 15441, a pathogen of invertebrates.</title>
        <authorList>
            <person name="Djukic M."/>
            <person name="Poehlein A."/>
            <person name="Thurmer A."/>
            <person name="Daniel R."/>
        </authorList>
    </citation>
    <scope>NUCLEOTIDE SEQUENCE [LARGE SCALE GENOMIC DNA]</scope>
    <source>
        <strain evidence="11 12">LMG 15441</strain>
    </source>
</reference>
<dbReference type="PROSITE" id="PS00455">
    <property type="entry name" value="AMP_BINDING"/>
    <property type="match status" value="2"/>
</dbReference>
<evidence type="ECO:0000256" key="5">
    <source>
        <dbReference type="ARBA" id="ARBA00022598"/>
    </source>
</evidence>
<dbReference type="CDD" id="cd19531">
    <property type="entry name" value="LCL_NRPS-like"/>
    <property type="match status" value="1"/>
</dbReference>
<dbReference type="Pfam" id="PF00668">
    <property type="entry name" value="Condensation"/>
    <property type="match status" value="3"/>
</dbReference>
<dbReference type="InterPro" id="IPR010071">
    <property type="entry name" value="AA_adenyl_dom"/>
</dbReference>
<dbReference type="GO" id="GO:0005829">
    <property type="term" value="C:cytosol"/>
    <property type="evidence" value="ECO:0007669"/>
    <property type="project" value="TreeGrafter"/>
</dbReference>
<dbReference type="NCBIfam" id="TIGR01720">
    <property type="entry name" value="NRPS-para261"/>
    <property type="match status" value="1"/>
</dbReference>
<evidence type="ECO:0000256" key="1">
    <source>
        <dbReference type="ARBA" id="ARBA00001957"/>
    </source>
</evidence>
<evidence type="ECO:0000256" key="7">
    <source>
        <dbReference type="ARBA" id="ARBA00023194"/>
    </source>
</evidence>
<keyword evidence="9" id="KW-0175">Coiled coil</keyword>
<evidence type="ECO:0000256" key="8">
    <source>
        <dbReference type="ARBA" id="ARBA00023268"/>
    </source>
</evidence>
<accession>A0A075R259</accession>
<dbReference type="Gene3D" id="1.10.1200.10">
    <property type="entry name" value="ACP-like"/>
    <property type="match status" value="2"/>
</dbReference>
<dbReference type="NCBIfam" id="NF003417">
    <property type="entry name" value="PRK04813.1"/>
    <property type="match status" value="2"/>
</dbReference>
<keyword evidence="5" id="KW-0436">Ligase</keyword>
<keyword evidence="3" id="KW-0596">Phosphopantetheine</keyword>
<comment type="similarity">
    <text evidence="2">Belongs to the ATP-dependent AMP-binding enzyme family.</text>
</comment>
<dbReference type="STRING" id="1042163.BRLA_c009470"/>
<dbReference type="eggNOG" id="COG1020">
    <property type="taxonomic scope" value="Bacteria"/>
</dbReference>
<dbReference type="Pfam" id="PF13193">
    <property type="entry name" value="AMP-binding_C"/>
    <property type="match status" value="2"/>
</dbReference>
<dbReference type="InterPro" id="IPR023213">
    <property type="entry name" value="CAT-like_dom_sf"/>
</dbReference>
<feature type="domain" description="Carrier" evidence="10">
    <location>
        <begin position="1991"/>
        <end position="2065"/>
    </location>
</feature>
<dbReference type="PROSITE" id="PS00012">
    <property type="entry name" value="PHOSPHOPANTETHEINE"/>
    <property type="match status" value="2"/>
</dbReference>
<dbReference type="GO" id="GO:0043041">
    <property type="term" value="P:amino acid activation for nonribosomal peptide biosynthetic process"/>
    <property type="evidence" value="ECO:0007669"/>
    <property type="project" value="TreeGrafter"/>
</dbReference>
<dbReference type="InterPro" id="IPR001242">
    <property type="entry name" value="Condensation_dom"/>
</dbReference>
<evidence type="ECO:0000256" key="6">
    <source>
        <dbReference type="ARBA" id="ARBA00022737"/>
    </source>
</evidence>
<keyword evidence="12" id="KW-1185">Reference proteome</keyword>
<dbReference type="SUPFAM" id="SSF47336">
    <property type="entry name" value="ACP-like"/>
    <property type="match status" value="2"/>
</dbReference>
<evidence type="ECO:0000256" key="9">
    <source>
        <dbReference type="SAM" id="Coils"/>
    </source>
</evidence>
<keyword evidence="6" id="KW-0677">Repeat</keyword>
<dbReference type="GO" id="GO:0044550">
    <property type="term" value="P:secondary metabolite biosynthetic process"/>
    <property type="evidence" value="ECO:0007669"/>
    <property type="project" value="UniProtKB-ARBA"/>
</dbReference>
<dbReference type="Proteomes" id="UP000005850">
    <property type="component" value="Chromosome"/>
</dbReference>
<dbReference type="Gene3D" id="3.30.559.10">
    <property type="entry name" value="Chloramphenicol acetyltransferase-like domain"/>
    <property type="match status" value="3"/>
</dbReference>
<keyword evidence="4" id="KW-0597">Phosphoprotein</keyword>
<dbReference type="PROSITE" id="PS50075">
    <property type="entry name" value="CARRIER"/>
    <property type="match status" value="2"/>
</dbReference>
<evidence type="ECO:0000256" key="2">
    <source>
        <dbReference type="ARBA" id="ARBA00006432"/>
    </source>
</evidence>
<dbReference type="GO" id="GO:0008610">
    <property type="term" value="P:lipid biosynthetic process"/>
    <property type="evidence" value="ECO:0007669"/>
    <property type="project" value="UniProtKB-ARBA"/>
</dbReference>
<evidence type="ECO:0000256" key="4">
    <source>
        <dbReference type="ARBA" id="ARBA00022553"/>
    </source>
</evidence>
<organism evidence="11 12">
    <name type="scientific">Brevibacillus laterosporus LMG 15441</name>
    <dbReference type="NCBI Taxonomy" id="1042163"/>
    <lineage>
        <taxon>Bacteria</taxon>
        <taxon>Bacillati</taxon>
        <taxon>Bacillota</taxon>
        <taxon>Bacilli</taxon>
        <taxon>Bacillales</taxon>
        <taxon>Paenibacillaceae</taxon>
        <taxon>Brevibacillus</taxon>
    </lineage>
</organism>
<evidence type="ECO:0000256" key="3">
    <source>
        <dbReference type="ARBA" id="ARBA00022450"/>
    </source>
</evidence>
<dbReference type="CDD" id="cd19534">
    <property type="entry name" value="E_NRPS"/>
    <property type="match status" value="1"/>
</dbReference>
<dbReference type="InterPro" id="IPR025110">
    <property type="entry name" value="AMP-bd_C"/>
</dbReference>
<dbReference type="InterPro" id="IPR006162">
    <property type="entry name" value="Ppantetheine_attach_site"/>
</dbReference>
<dbReference type="SMART" id="SM00823">
    <property type="entry name" value="PKS_PP"/>
    <property type="match status" value="2"/>
</dbReference>
<dbReference type="InterPro" id="IPR045851">
    <property type="entry name" value="AMP-bd_C_sf"/>
</dbReference>
<comment type="cofactor">
    <cofactor evidence="1">
        <name>pantetheine 4'-phosphate</name>
        <dbReference type="ChEBI" id="CHEBI:47942"/>
    </cofactor>
</comment>
<evidence type="ECO:0000259" key="10">
    <source>
        <dbReference type="PROSITE" id="PS50075"/>
    </source>
</evidence>
<proteinExistence type="inferred from homology"/>
<dbReference type="CDD" id="cd12117">
    <property type="entry name" value="A_NRPS_Srf_like"/>
    <property type="match status" value="1"/>
</dbReference>
<dbReference type="InterPro" id="IPR000873">
    <property type="entry name" value="AMP-dep_synth/lig_dom"/>
</dbReference>
<dbReference type="HOGENOM" id="CLU_000022_0_5_9"/>
<keyword evidence="7" id="KW-0045">Antibiotic biosynthesis</keyword>
<dbReference type="Gene3D" id="3.30.559.30">
    <property type="entry name" value="Nonribosomal peptide synthetase, condensation domain"/>
    <property type="match status" value="3"/>
</dbReference>
<feature type="coiled-coil region" evidence="9">
    <location>
        <begin position="480"/>
        <end position="507"/>
    </location>
</feature>
<dbReference type="PANTHER" id="PTHR45527">
    <property type="entry name" value="NONRIBOSOMAL PEPTIDE SYNTHETASE"/>
    <property type="match status" value="1"/>
</dbReference>
<dbReference type="SUPFAM" id="SSF52777">
    <property type="entry name" value="CoA-dependent acyltransferases"/>
    <property type="match status" value="6"/>
</dbReference>
<dbReference type="GO" id="GO:0017000">
    <property type="term" value="P:antibiotic biosynthetic process"/>
    <property type="evidence" value="ECO:0007669"/>
    <property type="project" value="UniProtKB-KW"/>
</dbReference>
<dbReference type="FunFam" id="3.30.300.30:FF:000010">
    <property type="entry name" value="Enterobactin synthetase component F"/>
    <property type="match status" value="2"/>
</dbReference>
<dbReference type="GO" id="GO:0016874">
    <property type="term" value="F:ligase activity"/>
    <property type="evidence" value="ECO:0007669"/>
    <property type="project" value="UniProtKB-KW"/>
</dbReference>
<dbReference type="FunFam" id="3.40.50.980:FF:000001">
    <property type="entry name" value="Non-ribosomal peptide synthetase"/>
    <property type="match status" value="2"/>
</dbReference>
<dbReference type="InterPro" id="IPR009081">
    <property type="entry name" value="PP-bd_ACP"/>
</dbReference>
<dbReference type="Gene3D" id="3.30.300.30">
    <property type="match status" value="2"/>
</dbReference>
<dbReference type="Gene3D" id="3.40.50.980">
    <property type="match status" value="4"/>
</dbReference>
<dbReference type="KEGG" id="blr:BRLA_c009470"/>
<feature type="domain" description="Carrier" evidence="10">
    <location>
        <begin position="959"/>
        <end position="1034"/>
    </location>
</feature>
<dbReference type="NCBIfam" id="TIGR01733">
    <property type="entry name" value="AA-adenyl-dom"/>
    <property type="match status" value="2"/>
</dbReference>
<dbReference type="SUPFAM" id="SSF56801">
    <property type="entry name" value="Acetyl-CoA synthetase-like"/>
    <property type="match status" value="2"/>
</dbReference>
<protein>
    <submittedName>
        <fullName evidence="11">NRPS domain-containing protein</fullName>
    </submittedName>
</protein>
<dbReference type="InterPro" id="IPR010060">
    <property type="entry name" value="NRPS_synth"/>
</dbReference>
<dbReference type="FunFam" id="1.10.1200.10:FF:000005">
    <property type="entry name" value="Nonribosomal peptide synthetase 1"/>
    <property type="match status" value="2"/>
</dbReference>
<dbReference type="PANTHER" id="PTHR45527:SF1">
    <property type="entry name" value="FATTY ACID SYNTHASE"/>
    <property type="match status" value="1"/>
</dbReference>
<dbReference type="EMBL" id="CP007806">
    <property type="protein sequence ID" value="AIG25288.1"/>
    <property type="molecule type" value="Genomic_DNA"/>
</dbReference>
<keyword evidence="8" id="KW-0511">Multifunctional enzyme</keyword>
<evidence type="ECO:0000313" key="11">
    <source>
        <dbReference type="EMBL" id="AIG25288.1"/>
    </source>
</evidence>
<name>A0A075R259_BRELA</name>
<dbReference type="InterPro" id="IPR020845">
    <property type="entry name" value="AMP-binding_CS"/>
</dbReference>
<sequence length="2530" mass="289130">MSDKLSNAKDLFPMSDIQLGMVYHSLKHVHEAVYHDQFVYQVDDDSFDVHVLEQAMRMMVDKHDILKTSFHIEEFSTPVQVVHQEVSVRIDETDITHLGEKQKEYIHQYLAQDRQSPFDVTTAPLWRMSVFKLNASQVALVWIFHHAILDGWSVASFITELIDVYFKLKHKTCTLEHLNTTYKDYVIDQMLLSEQNELREYWKEELKDYKRLQLPVKVDENGGVHVTVVEKLDPDIINKCREIAQAHHIPLKTVCLTAFLSMMHMISYERDLTVGLIENNRPIIEDAEKVLGCFLNSVPFRAIIQKDMSYRELLEQTQQKLVEIKTYGRLSFAKIIEVIGDTGSERNPVFDCLFNFVDFHVFKGIKDHKVKFWLDGYEKTNTMFDFSVSTTMDDYFVRVVSALPEEDTIKLINYYQRILEKIALHIDEKIDKQANLDEKESHLLLEEWNQTSVDYPDKQTLHKRFEEQVAKNEEQVALEYEDKQLTYRELNAKANQLARVLQKHNTLPTQVVGLMAERSLEMIIGILGILKAGGAYMPIDPTYPAERIQYMLEDSRSYLLLVQKTEMIPANYQGEVLILTEELWADENTENLELVNQPQDVANIMYTSGTTGKPKGILITHRNIMTTIINNGYLDIFSTDRILQMSNYAFDGSTFDIYSALLNGATLVLVPKQTLMNTTDLLAIIKDSNITVALMTTSLFNTLVDLDVTSFQHTRKVLFGGEKASCKHVEKALDYLGEGRLVNGYGPTETTVFATTYTVDNTIKKLGSVPIGRPLSNTSVYIFGLDDQLQPLGVPGELCVAGECISPGYLNRPDLTADKFIDNPLKPGERMYRTGDLVRWLPEGVMEYMGRIDEQVKIRGHRIELGEIEAKLLEHPSIRETVLVAKQDANGHSFLGAYLVTDNFCPVTELRNYLMETLPEYMVPSYFIELDSLPLTSNGKVDKRALPEPESQALHAYTIPENEMEEKLVQLFQEVMDVERVGTQDSFYELGGHSLKAMLLVSRIHKDFGIKIPLKEVFSRPTVKELAAYLTGSEEANYIEIEAAEEKPYYPVTAAQKRMYIAQQWEDGEATSSYHMPFMMEITGPLQVEKLQQTVKSLVARHESLRTSFHMINEVLMQKIHADVLWDLDIDLESVVASEQEIDEKMFQFLRKFDLSQAPLFRAKLIRVNASRHVLLLDMHHIISDGFSYQIFFDELTKLYQGEELPSLKIQYKDYAVWQHSEEQQKRLQQQEDYWLGQFQGEIPVLELPTDYQRPVDKQFAGALFTHGLSAGLTEKLRKLAIKEKTTLYTVLLTVYSILLTKYTSQEDLIVGTPIAGRPHADLDRVFGMFVNTLAIRTAPKVEHSFLTYLSEVKETVLGAYQNPDYPFEELVEKTLVQRDVSRNPLFDVMFSVEKLPSAVQFDDLRFCPRLFDWRKAKFDLDWTVVEGESLEVLVEYSTSLFDRATIERMAKHFEHILEQILDQPDLSISEIELLTEAEKQQILIEFNQSDKSFDSEKTIQEQFEEWAEKAPHSIALVFKDKQMTYQELNQRANQVAHLLRGNGISANDFIGLMVDRSFEMIISMLGILKAGGAYLPIDPDYPEDRIDYMLSDSKAKILLKQSDQTAPASFEGKVIAIDTPELLEMDIENIPKANNSSDLAYIIYTSGSTGKPKGVLINHRCVINMQLTAETFGIYPSSRILQFASFSFDSSVGEIFYTLLNGACLYLVEKDLLLSGNEFVAWLKKNRISSIPFISPSALRMLPYEDLPDLAYISTGGETLPADLVKAWGENRVFLNAYGPTETTVDATVGVCTPEGKPHIGRPVTNKKVYVVNSNNQLQPIGVPGELCIGGEGVALGYLNRPDLTQEKFVSNPFAPGERMYRSGDLVRWLPDGTIEYFGRLDDQVKIRGHRIELGEIETRLLEHPAIKEAIVIPRSDESEATYLCSYLIAEGSWNAADLRKYLKASLPEYMIPSYFVELHELPLTPNGKVNKKALPKPEKQMQRGQDYVAPTNPIQSILSQIWTDVLGVENIGIHDNFFELGGDSIKAIQISARLNKHNLKVKMRELFKNPTIAELSLLVQQIVQEIDQGVVEGNIPLTPIQHWFFTQSFPQVNHYNQSVLLFNAEGWDEQKVDKAFEMLTQHHDALRIVYSLDEQEVVQRNRGLEGSNYHFEIIDARQDGEDQSNWKAAANRMQASMDIVEGPLVQIGLFRANEGAYLLIAIHHLVVDGVSWRILLEDFYHLYNGNDSLPLKTTSFQAWSQKLQEYAQSKELEHELSYWRHLDEAITDYTLHKDIEAVTSNKTTYEEFLTVSMSLSTEETQQLVTEAHKAYQTEINDLLLTALALALKEWTNKEQLLVSMEGHGREEILDNVDISRTVGWFTSEYPVAIHLTKTDISFAIKQVKETLRRVPNKGFGYGILKYLAKETFKLKPEISFNYLGQFTDKEEGNSSLMGDLISPANTSELSLDINGSIEADRLQMHFSYNSRAYYPETIATLVQNFKSYLLEIIKHCRTKEGVEHTPSDFDINDLTMEELDDIFDDLEEEVYK</sequence>
<dbReference type="InterPro" id="IPR036736">
    <property type="entry name" value="ACP-like_sf"/>
</dbReference>
<gene>
    <name evidence="11" type="ORF">BRLA_c009470</name>
</gene>
<dbReference type="InterPro" id="IPR020806">
    <property type="entry name" value="PKS_PP-bd"/>
</dbReference>
<dbReference type="GO" id="GO:0031177">
    <property type="term" value="F:phosphopantetheine binding"/>
    <property type="evidence" value="ECO:0007669"/>
    <property type="project" value="InterPro"/>
</dbReference>
<dbReference type="RefSeq" id="WP_003335205.1">
    <property type="nucleotide sequence ID" value="NZ_CP007806.1"/>
</dbReference>
<dbReference type="FunFam" id="3.40.50.12780:FF:000012">
    <property type="entry name" value="Non-ribosomal peptide synthetase"/>
    <property type="match status" value="2"/>
</dbReference>
<dbReference type="FunFam" id="2.30.38.10:FF:000001">
    <property type="entry name" value="Non-ribosomal peptide synthetase PvdI"/>
    <property type="match status" value="1"/>
</dbReference>
<dbReference type="Pfam" id="PF00501">
    <property type="entry name" value="AMP-binding"/>
    <property type="match status" value="2"/>
</dbReference>
<evidence type="ECO:0000313" key="12">
    <source>
        <dbReference type="Proteomes" id="UP000005850"/>
    </source>
</evidence>
<dbReference type="Pfam" id="PF00550">
    <property type="entry name" value="PP-binding"/>
    <property type="match status" value="2"/>
</dbReference>
<dbReference type="Gene3D" id="2.30.38.10">
    <property type="entry name" value="Luciferase, Domain 3"/>
    <property type="match status" value="2"/>
</dbReference>